<dbReference type="EMBL" id="GBXM01056688">
    <property type="protein sequence ID" value="JAH51889.1"/>
    <property type="molecule type" value="Transcribed_RNA"/>
</dbReference>
<proteinExistence type="predicted"/>
<reference evidence="1" key="1">
    <citation type="submission" date="2014-11" db="EMBL/GenBank/DDBJ databases">
        <authorList>
            <person name="Amaro Gonzalez C."/>
        </authorList>
    </citation>
    <scope>NUCLEOTIDE SEQUENCE</scope>
</reference>
<protein>
    <submittedName>
        <fullName evidence="1">Uncharacterized protein</fullName>
    </submittedName>
</protein>
<accession>A0A0E9TDY7</accession>
<evidence type="ECO:0000313" key="1">
    <source>
        <dbReference type="EMBL" id="JAH51889.1"/>
    </source>
</evidence>
<sequence length="34" mass="3930">MRPNTPFPFSPFSSQKKICESTLPSVFQFVKYCS</sequence>
<organism evidence="1">
    <name type="scientific">Anguilla anguilla</name>
    <name type="common">European freshwater eel</name>
    <name type="synonym">Muraena anguilla</name>
    <dbReference type="NCBI Taxonomy" id="7936"/>
    <lineage>
        <taxon>Eukaryota</taxon>
        <taxon>Metazoa</taxon>
        <taxon>Chordata</taxon>
        <taxon>Craniata</taxon>
        <taxon>Vertebrata</taxon>
        <taxon>Euteleostomi</taxon>
        <taxon>Actinopterygii</taxon>
        <taxon>Neopterygii</taxon>
        <taxon>Teleostei</taxon>
        <taxon>Anguilliformes</taxon>
        <taxon>Anguillidae</taxon>
        <taxon>Anguilla</taxon>
    </lineage>
</organism>
<reference evidence="1" key="2">
    <citation type="journal article" date="2015" name="Fish Shellfish Immunol.">
        <title>Early steps in the European eel (Anguilla anguilla)-Vibrio vulnificus interaction in the gills: Role of the RtxA13 toxin.</title>
        <authorList>
            <person name="Callol A."/>
            <person name="Pajuelo D."/>
            <person name="Ebbesson L."/>
            <person name="Teles M."/>
            <person name="MacKenzie S."/>
            <person name="Amaro C."/>
        </authorList>
    </citation>
    <scope>NUCLEOTIDE SEQUENCE</scope>
</reference>
<name>A0A0E9TDY7_ANGAN</name>
<dbReference type="AlphaFoldDB" id="A0A0E9TDY7"/>